<dbReference type="InterPro" id="IPR010994">
    <property type="entry name" value="RuvA_2-like"/>
</dbReference>
<feature type="domain" description="Helix-hairpin-helix DNA-binding motif class 1" evidence="3">
    <location>
        <begin position="318"/>
        <end position="337"/>
    </location>
</feature>
<dbReference type="Pfam" id="PF10531">
    <property type="entry name" value="SLBB"/>
    <property type="match status" value="1"/>
</dbReference>
<feature type="compositionally biased region" description="Basic and acidic residues" evidence="1">
    <location>
        <begin position="23"/>
        <end position="33"/>
    </location>
</feature>
<proteinExistence type="predicted"/>
<comment type="caution">
    <text evidence="4">The sequence shown here is derived from an EMBL/GenBank/DDBJ whole genome shotgun (WGS) entry which is preliminary data.</text>
</comment>
<sequence>MGALTDRVGASRTVGLGVAGEGARPRGDVEHDGMSSGRWNLTRLPGTARSQASVDADHAAAEPDEAGTIRTPSWLTEPEDRSWRERLVPERFRGAMVDPGRRGVRAMVVVGIVAVVVAGVVAFRERPVAAAVAPLPALGSTTATATRAADDPLTHGGVPVAAPTPQPPTPTELVISVVGLVHRSGLVRLPDGARVADAVAAAGGSRDGADLTGLNLAQRLLDGDQVLVGPPGPVSGPPQLGSTTISSGGRSGAPASGSGQPAGPGSSPAQAKPGSANTTVDLNTATEAELDALPGVGPVTAAAIIAWRTSNGRFTSVDQLAEVDGIGPARLARLRDVVKV</sequence>
<keyword evidence="2" id="KW-0812">Transmembrane</keyword>
<feature type="region of interest" description="Disordered" evidence="1">
    <location>
        <begin position="15"/>
        <end position="79"/>
    </location>
</feature>
<feature type="region of interest" description="Disordered" evidence="1">
    <location>
        <begin position="224"/>
        <end position="278"/>
    </location>
</feature>
<evidence type="ECO:0000313" key="4">
    <source>
        <dbReference type="EMBL" id="GAA5068689.1"/>
    </source>
</evidence>
<dbReference type="Pfam" id="PF12836">
    <property type="entry name" value="HHH_3"/>
    <property type="match status" value="1"/>
</dbReference>
<dbReference type="PANTHER" id="PTHR21180">
    <property type="entry name" value="ENDONUCLEASE/EXONUCLEASE/PHOSPHATASE FAMILY DOMAIN-CONTAINING PROTEIN 1"/>
    <property type="match status" value="1"/>
</dbReference>
<dbReference type="PANTHER" id="PTHR21180:SF32">
    <property type="entry name" value="ENDONUCLEASE_EXONUCLEASE_PHOSPHATASE FAMILY DOMAIN-CONTAINING PROTEIN 1"/>
    <property type="match status" value="1"/>
</dbReference>
<keyword evidence="2" id="KW-1133">Transmembrane helix</keyword>
<keyword evidence="2" id="KW-0472">Membrane</keyword>
<dbReference type="NCBIfam" id="TIGR00426">
    <property type="entry name" value="competence protein ComEA helix-hairpin-helix repeat region"/>
    <property type="match status" value="1"/>
</dbReference>
<organism evidence="4 5">
    <name type="scientific">Nocardia callitridis</name>
    <dbReference type="NCBI Taxonomy" id="648753"/>
    <lineage>
        <taxon>Bacteria</taxon>
        <taxon>Bacillati</taxon>
        <taxon>Actinomycetota</taxon>
        <taxon>Actinomycetes</taxon>
        <taxon>Mycobacteriales</taxon>
        <taxon>Nocardiaceae</taxon>
        <taxon>Nocardia</taxon>
    </lineage>
</organism>
<dbReference type="Proteomes" id="UP001500603">
    <property type="component" value="Unassembled WGS sequence"/>
</dbReference>
<evidence type="ECO:0000256" key="1">
    <source>
        <dbReference type="SAM" id="MobiDB-lite"/>
    </source>
</evidence>
<protein>
    <recommendedName>
        <fullName evidence="3">Helix-hairpin-helix DNA-binding motif class 1 domain-containing protein</fullName>
    </recommendedName>
</protein>
<feature type="compositionally biased region" description="Low complexity" evidence="1">
    <location>
        <begin position="237"/>
        <end position="276"/>
    </location>
</feature>
<name>A0ABP9L3K1_9NOCA</name>
<dbReference type="InterPro" id="IPR004509">
    <property type="entry name" value="Competence_ComEA_HhH"/>
</dbReference>
<reference evidence="5" key="1">
    <citation type="journal article" date="2019" name="Int. J. Syst. Evol. Microbiol.">
        <title>The Global Catalogue of Microorganisms (GCM) 10K type strain sequencing project: providing services to taxonomists for standard genome sequencing and annotation.</title>
        <authorList>
            <consortium name="The Broad Institute Genomics Platform"/>
            <consortium name="The Broad Institute Genome Sequencing Center for Infectious Disease"/>
            <person name="Wu L."/>
            <person name="Ma J."/>
        </authorList>
    </citation>
    <scope>NUCLEOTIDE SEQUENCE [LARGE SCALE GENOMIC DNA]</scope>
    <source>
        <strain evidence="5">JCM 18298</strain>
    </source>
</reference>
<gene>
    <name evidence="4" type="ORF">GCM10023318_59270</name>
</gene>
<dbReference type="EMBL" id="BAABJM010000009">
    <property type="protein sequence ID" value="GAA5068689.1"/>
    <property type="molecule type" value="Genomic_DNA"/>
</dbReference>
<dbReference type="InterPro" id="IPR051675">
    <property type="entry name" value="Endo/Exo/Phosphatase_dom_1"/>
</dbReference>
<dbReference type="SUPFAM" id="SSF47781">
    <property type="entry name" value="RuvA domain 2-like"/>
    <property type="match status" value="1"/>
</dbReference>
<dbReference type="InterPro" id="IPR019554">
    <property type="entry name" value="Soluble_ligand-bd"/>
</dbReference>
<dbReference type="SMART" id="SM00278">
    <property type="entry name" value="HhH1"/>
    <property type="match status" value="2"/>
</dbReference>
<dbReference type="InterPro" id="IPR003583">
    <property type="entry name" value="Hlx-hairpin-Hlx_DNA-bd_motif"/>
</dbReference>
<evidence type="ECO:0000259" key="3">
    <source>
        <dbReference type="SMART" id="SM00278"/>
    </source>
</evidence>
<evidence type="ECO:0000256" key="2">
    <source>
        <dbReference type="SAM" id="Phobius"/>
    </source>
</evidence>
<feature type="transmembrane region" description="Helical" evidence="2">
    <location>
        <begin position="103"/>
        <end position="123"/>
    </location>
</feature>
<feature type="domain" description="Helix-hairpin-helix DNA-binding motif class 1" evidence="3">
    <location>
        <begin position="288"/>
        <end position="307"/>
    </location>
</feature>
<evidence type="ECO:0000313" key="5">
    <source>
        <dbReference type="Proteomes" id="UP001500603"/>
    </source>
</evidence>
<keyword evidence="5" id="KW-1185">Reference proteome</keyword>
<accession>A0ABP9L3K1</accession>
<dbReference type="Gene3D" id="1.10.150.320">
    <property type="entry name" value="Photosystem II 12 kDa extrinsic protein"/>
    <property type="match status" value="1"/>
</dbReference>